<dbReference type="Pfam" id="PF05617">
    <property type="entry name" value="Prolamin_like"/>
    <property type="match status" value="1"/>
</dbReference>
<comment type="caution">
    <text evidence="3">The sequence shown here is derived from an EMBL/GenBank/DDBJ whole genome shotgun (WGS) entry which is preliminary data.</text>
</comment>
<proteinExistence type="predicted"/>
<evidence type="ECO:0000313" key="3">
    <source>
        <dbReference type="EMBL" id="CAA2953381.1"/>
    </source>
</evidence>
<dbReference type="InterPro" id="IPR008502">
    <property type="entry name" value="Prolamin-like"/>
</dbReference>
<feature type="domain" description="Prolamin-like" evidence="2">
    <location>
        <begin position="29"/>
        <end position="79"/>
    </location>
</feature>
<keyword evidence="1" id="KW-0732">Signal</keyword>
<accession>A0A8S0PM59</accession>
<dbReference type="Proteomes" id="UP000594638">
    <property type="component" value="Unassembled WGS sequence"/>
</dbReference>
<name>A0A8S0PM59_OLEEU</name>
<reference evidence="3 4" key="1">
    <citation type="submission" date="2019-12" db="EMBL/GenBank/DDBJ databases">
        <authorList>
            <person name="Alioto T."/>
            <person name="Alioto T."/>
            <person name="Gomez Garrido J."/>
        </authorList>
    </citation>
    <scope>NUCLEOTIDE SEQUENCE [LARGE SCALE GENOMIC DNA]</scope>
</reference>
<organism evidence="3 4">
    <name type="scientific">Olea europaea subsp. europaea</name>
    <dbReference type="NCBI Taxonomy" id="158383"/>
    <lineage>
        <taxon>Eukaryota</taxon>
        <taxon>Viridiplantae</taxon>
        <taxon>Streptophyta</taxon>
        <taxon>Embryophyta</taxon>
        <taxon>Tracheophyta</taxon>
        <taxon>Spermatophyta</taxon>
        <taxon>Magnoliopsida</taxon>
        <taxon>eudicotyledons</taxon>
        <taxon>Gunneridae</taxon>
        <taxon>Pentapetalae</taxon>
        <taxon>asterids</taxon>
        <taxon>lamiids</taxon>
        <taxon>Lamiales</taxon>
        <taxon>Oleaceae</taxon>
        <taxon>Oleeae</taxon>
        <taxon>Olea</taxon>
    </lineage>
</organism>
<dbReference type="Gramene" id="OE9A050673T1">
    <property type="protein sequence ID" value="OE9A050673C1"/>
    <property type="gene ID" value="OE9A050673"/>
</dbReference>
<dbReference type="OrthoDB" id="1887119at2759"/>
<dbReference type="AlphaFoldDB" id="A0A8S0PM59"/>
<protein>
    <recommendedName>
        <fullName evidence="2">Prolamin-like domain-containing protein</fullName>
    </recommendedName>
</protein>
<evidence type="ECO:0000256" key="1">
    <source>
        <dbReference type="ARBA" id="ARBA00022729"/>
    </source>
</evidence>
<sequence>MVACMVTSAMSRAGAIVSEVAMAPEGKYCKDFLKDLKGCEVQMFKAVFGVPLDSSCCRVVYDIADHCVPKGFILSHVELPAALEPCLPCIPRDGEYCPDK</sequence>
<evidence type="ECO:0000259" key="2">
    <source>
        <dbReference type="Pfam" id="PF05617"/>
    </source>
</evidence>
<dbReference type="EMBL" id="CACTIH010000088">
    <property type="protein sequence ID" value="CAA2953381.1"/>
    <property type="molecule type" value="Genomic_DNA"/>
</dbReference>
<gene>
    <name evidence="3" type="ORF">OLEA9_A050673</name>
</gene>
<evidence type="ECO:0000313" key="4">
    <source>
        <dbReference type="Proteomes" id="UP000594638"/>
    </source>
</evidence>
<keyword evidence="4" id="KW-1185">Reference proteome</keyword>